<evidence type="ECO:0000313" key="2">
    <source>
        <dbReference type="Proteomes" id="UP000515563"/>
    </source>
</evidence>
<proteinExistence type="predicted"/>
<dbReference type="InterPro" id="IPR029039">
    <property type="entry name" value="Flavoprotein-like_sf"/>
</dbReference>
<dbReference type="Proteomes" id="UP000515563">
    <property type="component" value="Chromosome"/>
</dbReference>
<evidence type="ECO:0000313" key="1">
    <source>
        <dbReference type="EMBL" id="QNE16770.1"/>
    </source>
</evidence>
<reference evidence="1 2" key="2">
    <citation type="journal article" date="2020" name="Microbiol. Resour. Announc.">
        <title>Antarctic desert soil bacteria exhibit high novel natural product potential, evaluated through long-read genome sequencing and comparative genomics.</title>
        <authorList>
            <person name="Benaud N."/>
            <person name="Edwards R.J."/>
            <person name="Amos T.G."/>
            <person name="D'Agostino P.M."/>
            <person name="Gutierrez-Chavez C."/>
            <person name="Montgomery K."/>
            <person name="Nicetic I."/>
            <person name="Ferrari B.C."/>
        </authorList>
    </citation>
    <scope>NUCLEOTIDE SEQUENCE [LARGE SCALE GENOMIC DNA]</scope>
    <source>
        <strain evidence="1 2">SPB151</strain>
    </source>
</reference>
<organism evidence="1 2">
    <name type="scientific">Kribbella qitaiheensis</name>
    <dbReference type="NCBI Taxonomy" id="1544730"/>
    <lineage>
        <taxon>Bacteria</taxon>
        <taxon>Bacillati</taxon>
        <taxon>Actinomycetota</taxon>
        <taxon>Actinomycetes</taxon>
        <taxon>Propionibacteriales</taxon>
        <taxon>Kribbellaceae</taxon>
        <taxon>Kribbella</taxon>
    </lineage>
</organism>
<protein>
    <submittedName>
        <fullName evidence="1">Flavodoxin family protein</fullName>
    </submittedName>
</protein>
<dbReference type="AlphaFoldDB" id="A0A7G6WS05"/>
<dbReference type="EMBL" id="CP043661">
    <property type="protein sequence ID" value="QNE16770.1"/>
    <property type="molecule type" value="Genomic_DNA"/>
</dbReference>
<dbReference type="Gene3D" id="3.40.50.360">
    <property type="match status" value="1"/>
</dbReference>
<gene>
    <name evidence="1" type="ORF">F1D05_01230</name>
</gene>
<dbReference type="RefSeq" id="WP_185445458.1">
    <property type="nucleotide sequence ID" value="NZ_CP043661.1"/>
</dbReference>
<name>A0A7G6WS05_9ACTN</name>
<accession>A0A7G6WS05</accession>
<dbReference type="KEGG" id="kqi:F1D05_01230"/>
<keyword evidence="2" id="KW-1185">Reference proteome</keyword>
<reference evidence="2" key="1">
    <citation type="submission" date="2019-09" db="EMBL/GenBank/DDBJ databases">
        <title>Antimicrobial potential of Antarctic Bacteria.</title>
        <authorList>
            <person name="Benaud N."/>
            <person name="Edwards R.J."/>
            <person name="Ferrari B.C."/>
        </authorList>
    </citation>
    <scope>NUCLEOTIDE SEQUENCE [LARGE SCALE GENOMIC DNA]</scope>
    <source>
        <strain evidence="2">SPB151</strain>
    </source>
</reference>
<sequence length="184" mass="19067">MPVSGKLKALIVCETLSGSTRLVAEEIGKGIGKGLDVEIIEVSKAPAQLDASVALLVIGGAPQAFGSTRPTADRPVPTPDSGLRTWLGGLTGTANLAAAAFDTRPMHSRRLPGSAANGVSILLGKRGYTLAATPHSFWLKDAAENLAIGEAARARRWGDELNGALTKLRNPAPARYRPKAGHSG</sequence>
<dbReference type="SUPFAM" id="SSF52218">
    <property type="entry name" value="Flavoproteins"/>
    <property type="match status" value="1"/>
</dbReference>